<accession>U4KYW8</accession>
<dbReference type="GO" id="GO:0032259">
    <property type="term" value="P:methylation"/>
    <property type="evidence" value="ECO:0007669"/>
    <property type="project" value="UniProtKB-KW"/>
</dbReference>
<comment type="pathway">
    <text evidence="1 6">Cofactor biosynthesis; (R)-pantothenate biosynthesis; (R)-pantoate from 3-methyl-2-oxobutanoate: step 1/2.</text>
</comment>
<dbReference type="Gene3D" id="3.20.20.60">
    <property type="entry name" value="Phosphoenolpyruvate-binding domains"/>
    <property type="match status" value="1"/>
</dbReference>
<dbReference type="OrthoDB" id="425211at2759"/>
<dbReference type="CDD" id="cd06557">
    <property type="entry name" value="KPHMT-like"/>
    <property type="match status" value="1"/>
</dbReference>
<evidence type="ECO:0000313" key="8">
    <source>
        <dbReference type="Proteomes" id="UP000018144"/>
    </source>
</evidence>
<dbReference type="Pfam" id="PF02548">
    <property type="entry name" value="Pantoate_transf"/>
    <property type="match status" value="1"/>
</dbReference>
<evidence type="ECO:0000313" key="7">
    <source>
        <dbReference type="EMBL" id="CCX06875.1"/>
    </source>
</evidence>
<organism evidence="7 8">
    <name type="scientific">Pyronema omphalodes (strain CBS 100304)</name>
    <name type="common">Pyronema confluens</name>
    <dbReference type="NCBI Taxonomy" id="1076935"/>
    <lineage>
        <taxon>Eukaryota</taxon>
        <taxon>Fungi</taxon>
        <taxon>Dikarya</taxon>
        <taxon>Ascomycota</taxon>
        <taxon>Pezizomycotina</taxon>
        <taxon>Pezizomycetes</taxon>
        <taxon>Pezizales</taxon>
        <taxon>Pyronemataceae</taxon>
        <taxon>Pyronema</taxon>
    </lineage>
</organism>
<dbReference type="OMA" id="VLVWTDM"/>
<dbReference type="NCBIfam" id="NF001452">
    <property type="entry name" value="PRK00311.1"/>
    <property type="match status" value="1"/>
</dbReference>
<protein>
    <recommendedName>
        <fullName evidence="3 6">3-methyl-2-oxobutanoate hydroxymethyltransferase</fullName>
        <ecNumber evidence="3 6">2.1.2.11</ecNumber>
    </recommendedName>
</protein>
<sequence length="350" mass="37542">MSSIRLSSALRLVSRRTVSSSAKRLVLPTAAALPRVQIPVQQCRSSSHSPFSATAGPPRKKVTINTLRNLYNAKTPIAMVTAHDFPSGLAADLAGVDMVLVGDSLAMVALGMEDTNQLTLDAMLHHCQAVSRGVKGAFIVGDLPMGSYEISPEHAIKSSIRLIQEGRVHAVKLEGGAEMAPTISRLTSLGIPVLGHVGLTPQRASSLGGFRVQGKTLSSAQKLLADALAIQEAGCLGMVMEAVPAEIAEIVTSKLNIPTIGIGAGVGCSGQVLVQVDMLGYYPEGRFMPKFVKLYGDMFKVAKEGIEGYMKEVKERSYPEKQHTYPMGKDETLEAFRAWVKDQDVKKEEK</sequence>
<comment type="function">
    <text evidence="6">Catalyzes the reversible reaction in which hydroxymethyl group from 5,10-methylenetetrahydrofolate is transferred onto alpha-ketoisovalerate to form ketopantoate.</text>
</comment>
<reference evidence="7 8" key="1">
    <citation type="journal article" date="2013" name="PLoS Genet.">
        <title>The genome and development-dependent transcriptomes of Pyronema confluens: a window into fungal evolution.</title>
        <authorList>
            <person name="Traeger S."/>
            <person name="Altegoer F."/>
            <person name="Freitag M."/>
            <person name="Gabaldon T."/>
            <person name="Kempken F."/>
            <person name="Kumar A."/>
            <person name="Marcet-Houben M."/>
            <person name="Poggeler S."/>
            <person name="Stajich J.E."/>
            <person name="Nowrousian M."/>
        </authorList>
    </citation>
    <scope>NUCLEOTIDE SEQUENCE [LARGE SCALE GENOMIC DNA]</scope>
    <source>
        <strain evidence="8">CBS 100304</strain>
        <tissue evidence="7">Vegetative mycelium</tissue>
    </source>
</reference>
<dbReference type="PANTHER" id="PTHR20881">
    <property type="entry name" value="3-METHYL-2-OXOBUTANOATE HYDROXYMETHYLTRANSFERASE"/>
    <property type="match status" value="1"/>
</dbReference>
<keyword evidence="7" id="KW-0489">Methyltransferase</keyword>
<proteinExistence type="inferred from homology"/>
<dbReference type="SUPFAM" id="SSF51621">
    <property type="entry name" value="Phosphoenolpyruvate/pyruvate domain"/>
    <property type="match status" value="1"/>
</dbReference>
<keyword evidence="4 6" id="KW-0808">Transferase</keyword>
<evidence type="ECO:0000256" key="6">
    <source>
        <dbReference type="RuleBase" id="RU362100"/>
    </source>
</evidence>
<dbReference type="GO" id="GO:0003864">
    <property type="term" value="F:3-methyl-2-oxobutanoate hydroxymethyltransferase activity"/>
    <property type="evidence" value="ECO:0007669"/>
    <property type="project" value="UniProtKB-EC"/>
</dbReference>
<comment type="catalytic activity">
    <reaction evidence="5 6">
        <text>(6R)-5,10-methylene-5,6,7,8-tetrahydrofolate + 3-methyl-2-oxobutanoate + H2O = 2-dehydropantoate + (6S)-5,6,7,8-tetrahydrofolate</text>
        <dbReference type="Rhea" id="RHEA:11824"/>
        <dbReference type="ChEBI" id="CHEBI:11561"/>
        <dbReference type="ChEBI" id="CHEBI:11851"/>
        <dbReference type="ChEBI" id="CHEBI:15377"/>
        <dbReference type="ChEBI" id="CHEBI:15636"/>
        <dbReference type="ChEBI" id="CHEBI:57453"/>
        <dbReference type="EC" id="2.1.2.11"/>
    </reaction>
</comment>
<keyword evidence="6" id="KW-0566">Pantothenate biosynthesis</keyword>
<dbReference type="PANTHER" id="PTHR20881:SF0">
    <property type="entry name" value="3-METHYL-2-OXOBUTANOATE HYDROXYMETHYLTRANSFERASE"/>
    <property type="match status" value="1"/>
</dbReference>
<dbReference type="STRING" id="1076935.U4KYW8"/>
<dbReference type="EC" id="2.1.2.11" evidence="3 6"/>
<evidence type="ECO:0000256" key="2">
    <source>
        <dbReference type="ARBA" id="ARBA00008676"/>
    </source>
</evidence>
<dbReference type="Proteomes" id="UP000018144">
    <property type="component" value="Unassembled WGS sequence"/>
</dbReference>
<dbReference type="GO" id="GO:0005739">
    <property type="term" value="C:mitochondrion"/>
    <property type="evidence" value="ECO:0007669"/>
    <property type="project" value="TreeGrafter"/>
</dbReference>
<gene>
    <name evidence="7" type="ORF">PCON_06462</name>
</gene>
<dbReference type="GO" id="GO:0008168">
    <property type="term" value="F:methyltransferase activity"/>
    <property type="evidence" value="ECO:0007669"/>
    <property type="project" value="UniProtKB-KW"/>
</dbReference>
<dbReference type="InterPro" id="IPR015813">
    <property type="entry name" value="Pyrv/PenolPyrv_kinase-like_dom"/>
</dbReference>
<dbReference type="UniPathway" id="UPA00028">
    <property type="reaction ID" value="UER00003"/>
</dbReference>
<dbReference type="GO" id="GO:0015940">
    <property type="term" value="P:pantothenate biosynthetic process"/>
    <property type="evidence" value="ECO:0007669"/>
    <property type="project" value="UniProtKB-UniPathway"/>
</dbReference>
<evidence type="ECO:0000256" key="4">
    <source>
        <dbReference type="ARBA" id="ARBA00022679"/>
    </source>
</evidence>
<dbReference type="EMBL" id="HF935319">
    <property type="protein sequence ID" value="CCX06875.1"/>
    <property type="molecule type" value="Genomic_DNA"/>
</dbReference>
<dbReference type="AlphaFoldDB" id="U4KYW8"/>
<dbReference type="GO" id="GO:0000287">
    <property type="term" value="F:magnesium ion binding"/>
    <property type="evidence" value="ECO:0007669"/>
    <property type="project" value="TreeGrafter"/>
</dbReference>
<dbReference type="NCBIfam" id="TIGR00222">
    <property type="entry name" value="panB"/>
    <property type="match status" value="1"/>
</dbReference>
<dbReference type="HAMAP" id="MF_00156">
    <property type="entry name" value="PanB"/>
    <property type="match status" value="1"/>
</dbReference>
<dbReference type="InterPro" id="IPR040442">
    <property type="entry name" value="Pyrv_kinase-like_dom_sf"/>
</dbReference>
<comment type="similarity">
    <text evidence="2 6">Belongs to the PanB family.</text>
</comment>
<dbReference type="FunFam" id="3.20.20.60:FF:000003">
    <property type="entry name" value="3-methyl-2-oxobutanoate hydroxymethyltransferase"/>
    <property type="match status" value="1"/>
</dbReference>
<keyword evidence="8" id="KW-1185">Reference proteome</keyword>
<name>U4KYW8_PYROM</name>
<evidence type="ECO:0000256" key="1">
    <source>
        <dbReference type="ARBA" id="ARBA00005033"/>
    </source>
</evidence>
<evidence type="ECO:0000256" key="3">
    <source>
        <dbReference type="ARBA" id="ARBA00012618"/>
    </source>
</evidence>
<evidence type="ECO:0000256" key="5">
    <source>
        <dbReference type="ARBA" id="ARBA00049172"/>
    </source>
</evidence>
<dbReference type="InterPro" id="IPR003700">
    <property type="entry name" value="Pantoate_hydroxy_MeTrfase"/>
</dbReference>
<dbReference type="eggNOG" id="KOG2949">
    <property type="taxonomic scope" value="Eukaryota"/>
</dbReference>